<comment type="subcellular location">
    <subcellularLocation>
        <location evidence="4">Cytoplasm</location>
    </subcellularLocation>
</comment>
<keyword evidence="2 4" id="KW-0808">Transferase</keyword>
<dbReference type="EMBL" id="VFIY01000004">
    <property type="protein sequence ID" value="TPD62697.1"/>
    <property type="molecule type" value="Genomic_DNA"/>
</dbReference>
<dbReference type="InterPro" id="IPR007472">
    <property type="entry name" value="N-end_Aminoacyl_Trfase_C"/>
</dbReference>
<feature type="domain" description="N-end rule aminoacyl transferase C-terminal" evidence="6">
    <location>
        <begin position="107"/>
        <end position="237"/>
    </location>
</feature>
<comment type="caution">
    <text evidence="7">The sequence shown here is derived from an EMBL/GenBank/DDBJ whole genome shotgun (WGS) entry which is preliminary data.</text>
</comment>
<feature type="domain" description="N-end aminoacyl transferase N-terminal" evidence="5">
    <location>
        <begin position="17"/>
        <end position="87"/>
    </location>
</feature>
<keyword evidence="8" id="KW-1185">Reference proteome</keyword>
<dbReference type="SUPFAM" id="SSF55729">
    <property type="entry name" value="Acyl-CoA N-acyltransferases (Nat)"/>
    <property type="match status" value="1"/>
</dbReference>
<dbReference type="HAMAP" id="MF_00689">
    <property type="entry name" value="Bpt"/>
    <property type="match status" value="1"/>
</dbReference>
<dbReference type="Proteomes" id="UP000319148">
    <property type="component" value="Unassembled WGS sequence"/>
</dbReference>
<comment type="catalytic activity">
    <reaction evidence="4">
        <text>N-terminal L-aspartyl-[protein] + L-leucyl-tRNA(Leu) = N-terminal L-leucyl-L-aspartyl-[protein] + tRNA(Leu) + H(+)</text>
        <dbReference type="Rhea" id="RHEA:50420"/>
        <dbReference type="Rhea" id="RHEA-COMP:9613"/>
        <dbReference type="Rhea" id="RHEA-COMP:9622"/>
        <dbReference type="Rhea" id="RHEA-COMP:12669"/>
        <dbReference type="Rhea" id="RHEA-COMP:12674"/>
        <dbReference type="ChEBI" id="CHEBI:15378"/>
        <dbReference type="ChEBI" id="CHEBI:64720"/>
        <dbReference type="ChEBI" id="CHEBI:78442"/>
        <dbReference type="ChEBI" id="CHEBI:78494"/>
        <dbReference type="ChEBI" id="CHEBI:133042"/>
        <dbReference type="EC" id="2.3.2.29"/>
    </reaction>
</comment>
<dbReference type="Pfam" id="PF04376">
    <property type="entry name" value="ATE_N"/>
    <property type="match status" value="1"/>
</dbReference>
<dbReference type="Pfam" id="PF04377">
    <property type="entry name" value="ATE_C"/>
    <property type="match status" value="1"/>
</dbReference>
<dbReference type="NCBIfam" id="NF002342">
    <property type="entry name" value="PRK01305.1-3"/>
    <property type="match status" value="1"/>
</dbReference>
<comment type="similarity">
    <text evidence="4">Belongs to the R-transferase family. Bpt subfamily.</text>
</comment>
<dbReference type="AlphaFoldDB" id="A0A501PRE8"/>
<dbReference type="NCBIfam" id="NF002341">
    <property type="entry name" value="PRK01305.1-1"/>
    <property type="match status" value="1"/>
</dbReference>
<evidence type="ECO:0000313" key="8">
    <source>
        <dbReference type="Proteomes" id="UP000319148"/>
    </source>
</evidence>
<evidence type="ECO:0000259" key="6">
    <source>
        <dbReference type="Pfam" id="PF04377"/>
    </source>
</evidence>
<keyword evidence="1 4" id="KW-0963">Cytoplasm</keyword>
<comment type="catalytic activity">
    <reaction evidence="4">
        <text>N-terminal L-glutamyl-[protein] + L-leucyl-tRNA(Leu) = N-terminal L-leucyl-L-glutamyl-[protein] + tRNA(Leu) + H(+)</text>
        <dbReference type="Rhea" id="RHEA:50412"/>
        <dbReference type="Rhea" id="RHEA-COMP:9613"/>
        <dbReference type="Rhea" id="RHEA-COMP:9622"/>
        <dbReference type="Rhea" id="RHEA-COMP:12664"/>
        <dbReference type="Rhea" id="RHEA-COMP:12668"/>
        <dbReference type="ChEBI" id="CHEBI:15378"/>
        <dbReference type="ChEBI" id="CHEBI:64721"/>
        <dbReference type="ChEBI" id="CHEBI:78442"/>
        <dbReference type="ChEBI" id="CHEBI:78494"/>
        <dbReference type="ChEBI" id="CHEBI:133041"/>
        <dbReference type="EC" id="2.3.2.29"/>
    </reaction>
</comment>
<evidence type="ECO:0000256" key="3">
    <source>
        <dbReference type="ARBA" id="ARBA00023315"/>
    </source>
</evidence>
<evidence type="ECO:0000259" key="5">
    <source>
        <dbReference type="Pfam" id="PF04376"/>
    </source>
</evidence>
<sequence>MTDQSSQFPRFYVTAESPCPYLPDLMERKVFTELNNDNPEGLHDSLTQVGFRRSQDIVYRPTCEGCSRCISVRIPVGEFSPTRTQKRILKANNDIKVSVIPNRVTDEQYGLLKRYLKARHPEGGMAEMSFAEYQDMVESSPINTHLVEYRLPSDDPHKKGQLIGVALTDELQDGLSMVYSFFEIDEALHKRSLGTFAILSHIALAREHFLGYIYLGYWVKNSPKMAYKQNFTPLELLGPSGWTRKR</sequence>
<dbReference type="OrthoDB" id="9782022at2"/>
<dbReference type="InterPro" id="IPR017138">
    <property type="entry name" value="Asp_Glu_LeuTrfase"/>
</dbReference>
<dbReference type="NCBIfam" id="NF002346">
    <property type="entry name" value="PRK01305.2-3"/>
    <property type="match status" value="1"/>
</dbReference>
<reference evidence="8" key="1">
    <citation type="submission" date="2019-06" db="EMBL/GenBank/DDBJ databases">
        <title>The complete genome of Emcibacter congregatus ZYLT.</title>
        <authorList>
            <person name="Zhao Z."/>
        </authorList>
    </citation>
    <scope>NUCLEOTIDE SEQUENCE [LARGE SCALE GENOMIC DNA]</scope>
    <source>
        <strain evidence="8">MCCC 1A06723</strain>
    </source>
</reference>
<proteinExistence type="inferred from homology"/>
<dbReference type="RefSeq" id="WP_139937947.1">
    <property type="nucleotide sequence ID" value="NZ_JBHSYP010000022.1"/>
</dbReference>
<evidence type="ECO:0000256" key="1">
    <source>
        <dbReference type="ARBA" id="ARBA00022490"/>
    </source>
</evidence>
<dbReference type="PANTHER" id="PTHR21367">
    <property type="entry name" value="ARGININE-TRNA-PROTEIN TRANSFERASE 1"/>
    <property type="match status" value="1"/>
</dbReference>
<gene>
    <name evidence="4" type="primary">bpt</name>
    <name evidence="7" type="ORF">FIV46_01060</name>
</gene>
<dbReference type="PIRSF" id="PIRSF037208">
    <property type="entry name" value="ATE_pro_prd"/>
    <property type="match status" value="1"/>
</dbReference>
<comment type="function">
    <text evidence="4">Functions in the N-end rule pathway of protein degradation where it conjugates Leu from its aminoacyl-tRNA to the N-termini of proteins containing an N-terminal aspartate or glutamate.</text>
</comment>
<dbReference type="GO" id="GO:0008914">
    <property type="term" value="F:leucyl-tRNA--protein transferase activity"/>
    <property type="evidence" value="ECO:0007669"/>
    <property type="project" value="UniProtKB-UniRule"/>
</dbReference>
<protein>
    <recommendedName>
        <fullName evidence="4">Aspartate/glutamate leucyltransferase</fullName>
        <ecNumber evidence="4">2.3.2.29</ecNumber>
    </recommendedName>
</protein>
<evidence type="ECO:0000256" key="2">
    <source>
        <dbReference type="ARBA" id="ARBA00022679"/>
    </source>
</evidence>
<name>A0A501PRE8_9PROT</name>
<organism evidence="7 8">
    <name type="scientific">Emcibacter nanhaiensis</name>
    <dbReference type="NCBI Taxonomy" id="1505037"/>
    <lineage>
        <taxon>Bacteria</taxon>
        <taxon>Pseudomonadati</taxon>
        <taxon>Pseudomonadota</taxon>
        <taxon>Alphaproteobacteria</taxon>
        <taxon>Emcibacterales</taxon>
        <taxon>Emcibacteraceae</taxon>
        <taxon>Emcibacter</taxon>
    </lineage>
</organism>
<dbReference type="GO" id="GO:0071596">
    <property type="term" value="P:ubiquitin-dependent protein catabolic process via the N-end rule pathway"/>
    <property type="evidence" value="ECO:0007669"/>
    <property type="project" value="InterPro"/>
</dbReference>
<dbReference type="InterPro" id="IPR030700">
    <property type="entry name" value="N-end_Aminoacyl_Trfase"/>
</dbReference>
<evidence type="ECO:0000313" key="7">
    <source>
        <dbReference type="EMBL" id="TPD62697.1"/>
    </source>
</evidence>
<dbReference type="EC" id="2.3.2.29" evidence="4"/>
<dbReference type="NCBIfam" id="NF002343">
    <property type="entry name" value="PRK01305.1-4"/>
    <property type="match status" value="1"/>
</dbReference>
<dbReference type="PANTHER" id="PTHR21367:SF1">
    <property type="entry name" value="ARGINYL-TRNA--PROTEIN TRANSFERASE 1"/>
    <property type="match status" value="1"/>
</dbReference>
<evidence type="ECO:0000256" key="4">
    <source>
        <dbReference type="HAMAP-Rule" id="MF_00689"/>
    </source>
</evidence>
<accession>A0A501PRE8</accession>
<dbReference type="InterPro" id="IPR016181">
    <property type="entry name" value="Acyl_CoA_acyltransferase"/>
</dbReference>
<keyword evidence="3 4" id="KW-0012">Acyltransferase</keyword>
<dbReference type="GO" id="GO:0005737">
    <property type="term" value="C:cytoplasm"/>
    <property type="evidence" value="ECO:0007669"/>
    <property type="project" value="UniProtKB-SubCell"/>
</dbReference>
<dbReference type="GO" id="GO:0004057">
    <property type="term" value="F:arginyl-tRNA--protein transferase activity"/>
    <property type="evidence" value="ECO:0007669"/>
    <property type="project" value="InterPro"/>
</dbReference>
<dbReference type="InterPro" id="IPR007471">
    <property type="entry name" value="N-end_Aminoacyl_Trfase_N"/>
</dbReference>